<evidence type="ECO:0000313" key="5">
    <source>
        <dbReference type="Proteomes" id="UP000254476"/>
    </source>
</evidence>
<sequence>MQSKKEEMKRANSPVEKKVDYVHAFEQFMRTDLTRQNLNKPASAAYDRIKQEITDAEKELNTIKAKKGKAKKKASLNETIIKKKKWLSDVDDEESKNFLPLWSAMFHGYLIDLVVNQKEHIRKQGIVVKAASEEFVKLLLTVLSQNIKVEGKTYTAAELKEYKSVFSRFSESIKTIVIENKNEITLKRIRKILFGNDLTIEHDCNGHAIYTQIYKEGKQLVITHCNRGNGQRSTYNLVYRINIAGLDVAKLRTAIETITGLGVVNGNEENYKKFYDQYDKTLKDLGFSFSWGKHVKSQKIGNCVLANLKSLLKERLPEDVYKWCTTQMRDLSTIQHLINPMLQSGRNLKNKQFNIDIDDEFFHLRQLINYIFDKSVEGIVNCYFDNPRKSEALKKAFKAIGNYENVINENKALSKACRADIKNYIHSKIDTYKKISINTEMRNPKIFYQVLWNEAEKIGSLSSDDLSNKEFFKHLIRKAVSNPHFFSDVYDYFNREKKENSSVLLKLVFTQAIEIITDDSILNDLEYIAVYQDSLRRILLKECEKVPCDQELIALLTNTHLTNTDPTLYTAASATMKARKNDGNKYETLKLLLESTLKNCEFLDLFVRKKKPPVSTFFKQQQSQGSFDLAAFFKEAAEFVINNTGLPLTQEKLQLQISKISHSTIERRADKDKVKRFLELFCYKQLIDSEKINAKNRTYWKNLPVLANQCKQINYCFPDALEVANSVLDKYHQLKTLTTRLISKQEESLFDRVETTKNWGMRW</sequence>
<dbReference type="AlphaFoldDB" id="A0A378JG89"/>
<accession>A0A378JG89</accession>
<evidence type="ECO:0000313" key="3">
    <source>
        <dbReference type="EMBL" id="STX46366.1"/>
    </source>
</evidence>
<feature type="coiled-coil region" evidence="1">
    <location>
        <begin position="46"/>
        <end position="73"/>
    </location>
</feature>
<name>A0A378JG89_9GAMM</name>
<reference evidence="2 4" key="1">
    <citation type="submission" date="2015-11" db="EMBL/GenBank/DDBJ databases">
        <title>Genomic analysis of 38 Legionella species identifies large and diverse effector repertoires.</title>
        <authorList>
            <person name="Burstein D."/>
            <person name="Amaro F."/>
            <person name="Zusman T."/>
            <person name="Lifshitz Z."/>
            <person name="Cohen O."/>
            <person name="Gilbert J.A."/>
            <person name="Pupko T."/>
            <person name="Shuman H.A."/>
            <person name="Segal G."/>
        </authorList>
    </citation>
    <scope>NUCLEOTIDE SEQUENCE [LARGE SCALE GENOMIC DNA]</scope>
    <source>
        <strain evidence="2 4">Lyon 8420412</strain>
    </source>
</reference>
<dbReference type="RefSeq" id="WP_238584386.1">
    <property type="nucleotide sequence ID" value="NZ_CAAAHW010000007.1"/>
</dbReference>
<evidence type="ECO:0000313" key="4">
    <source>
        <dbReference type="Proteomes" id="UP000054691"/>
    </source>
</evidence>
<dbReference type="EMBL" id="UGOB01000001">
    <property type="protein sequence ID" value="STX46366.1"/>
    <property type="molecule type" value="Genomic_DNA"/>
</dbReference>
<dbReference type="Proteomes" id="UP000054691">
    <property type="component" value="Unassembled WGS sequence"/>
</dbReference>
<gene>
    <name evidence="2" type="ORF">Lgra_1488</name>
    <name evidence="3" type="ORF">NCTC12388_03128</name>
</gene>
<dbReference type="Proteomes" id="UP000254476">
    <property type="component" value="Unassembled WGS sequence"/>
</dbReference>
<dbReference type="EMBL" id="LNYE01000020">
    <property type="protein sequence ID" value="KTD12030.1"/>
    <property type="molecule type" value="Genomic_DNA"/>
</dbReference>
<proteinExistence type="predicted"/>
<keyword evidence="1" id="KW-0175">Coiled coil</keyword>
<organism evidence="3 5">
    <name type="scientific">Legionella gratiana</name>
    <dbReference type="NCBI Taxonomy" id="45066"/>
    <lineage>
        <taxon>Bacteria</taxon>
        <taxon>Pseudomonadati</taxon>
        <taxon>Pseudomonadota</taxon>
        <taxon>Gammaproteobacteria</taxon>
        <taxon>Legionellales</taxon>
        <taxon>Legionellaceae</taxon>
        <taxon>Legionella</taxon>
    </lineage>
</organism>
<evidence type="ECO:0000313" key="2">
    <source>
        <dbReference type="EMBL" id="KTD12030.1"/>
    </source>
</evidence>
<evidence type="ECO:0000256" key="1">
    <source>
        <dbReference type="SAM" id="Coils"/>
    </source>
</evidence>
<keyword evidence="4" id="KW-1185">Reference proteome</keyword>
<protein>
    <submittedName>
        <fullName evidence="3">Uncharacterized protein</fullName>
    </submittedName>
</protein>
<reference evidence="3 5" key="2">
    <citation type="submission" date="2018-06" db="EMBL/GenBank/DDBJ databases">
        <authorList>
            <consortium name="Pathogen Informatics"/>
            <person name="Doyle S."/>
        </authorList>
    </citation>
    <scope>NUCLEOTIDE SEQUENCE [LARGE SCALE GENOMIC DNA]</scope>
    <source>
        <strain evidence="3 5">NCTC12388</strain>
    </source>
</reference>